<evidence type="ECO:0000313" key="2">
    <source>
        <dbReference type="EMBL" id="TXD74720.1"/>
    </source>
</evidence>
<dbReference type="RefSeq" id="WP_146743950.1">
    <property type="nucleotide sequence ID" value="NZ_UEGI01000001.1"/>
</dbReference>
<proteinExistence type="predicted"/>
<organism evidence="2 3">
    <name type="scientific">Aequorivita antarctica</name>
    <dbReference type="NCBI Taxonomy" id="153266"/>
    <lineage>
        <taxon>Bacteria</taxon>
        <taxon>Pseudomonadati</taxon>
        <taxon>Bacteroidota</taxon>
        <taxon>Flavobacteriia</taxon>
        <taxon>Flavobacteriales</taxon>
        <taxon>Flavobacteriaceae</taxon>
        <taxon>Aequorivita</taxon>
    </lineage>
</organism>
<keyword evidence="1" id="KW-0472">Membrane</keyword>
<protein>
    <submittedName>
        <fullName evidence="2">Uncharacterized protein</fullName>
    </submittedName>
</protein>
<accession>A0A5C6Z4V8</accession>
<keyword evidence="1" id="KW-0812">Transmembrane</keyword>
<gene>
    <name evidence="2" type="ORF">ESU54_00570</name>
</gene>
<feature type="transmembrane region" description="Helical" evidence="1">
    <location>
        <begin position="39"/>
        <end position="55"/>
    </location>
</feature>
<dbReference type="OrthoDB" id="1453281at2"/>
<reference evidence="2 3" key="1">
    <citation type="submission" date="2019-08" db="EMBL/GenBank/DDBJ databases">
        <title>Genome of Aequorivita antarctica SW49 (type strain).</title>
        <authorList>
            <person name="Bowman J.P."/>
        </authorList>
    </citation>
    <scope>NUCLEOTIDE SEQUENCE [LARGE SCALE GENOMIC DNA]</scope>
    <source>
        <strain evidence="2 3">SW49</strain>
    </source>
</reference>
<keyword evidence="1" id="KW-1133">Transmembrane helix</keyword>
<dbReference type="Proteomes" id="UP000321497">
    <property type="component" value="Unassembled WGS sequence"/>
</dbReference>
<dbReference type="EMBL" id="VORT01000001">
    <property type="protein sequence ID" value="TXD74720.1"/>
    <property type="molecule type" value="Genomic_DNA"/>
</dbReference>
<name>A0A5C6Z4V8_9FLAO</name>
<sequence>MTSLIYNVIMLAIQTTSGSQGPPAPSQNRGPQLPIDENVWILIAFGVLFGIYVIYRRSQTINKAS</sequence>
<keyword evidence="3" id="KW-1185">Reference proteome</keyword>
<evidence type="ECO:0000256" key="1">
    <source>
        <dbReference type="SAM" id="Phobius"/>
    </source>
</evidence>
<evidence type="ECO:0000313" key="3">
    <source>
        <dbReference type="Proteomes" id="UP000321497"/>
    </source>
</evidence>
<comment type="caution">
    <text evidence="2">The sequence shown here is derived from an EMBL/GenBank/DDBJ whole genome shotgun (WGS) entry which is preliminary data.</text>
</comment>
<dbReference type="AlphaFoldDB" id="A0A5C6Z4V8"/>